<dbReference type="EMBL" id="VIRS01000016">
    <property type="protein sequence ID" value="TQS42770.1"/>
    <property type="molecule type" value="Genomic_DNA"/>
</dbReference>
<dbReference type="OrthoDB" id="9757917at2"/>
<sequence length="1300" mass="144939">MKLTELGRLPGPEDRNFEALTRAIVTRRFGALGTLRERRNQPGVEFYLQVDHAGALGDPGRVWGWSCKWFSLNSRNELSAGQRSLIKESVEKAVKYVEGLTDFVLCLPERPTAKDEKWIAELGPANGVSVEIWTTENYEAQLAGLDELRSTFFGELVLTPDTLAKVHARSVAPVAARWVAPLHTANHVELRIDQVLLRPESFARLNGHRDEIAERVGELRAGLSDIGDAAVRAAGAEIADDLKRFLGDVMAIVDAAQSLRPAEVRERLSDIQPPTTSPRALRRYVLALRKRRLPAALAATGLAAEIRDAVTWLQNARLDADASLIAIVGAAGQGKTHLSAQMTDPTEQPAAGVFIRGSRLSSGASLDDLARQIQGLRVDRFEDLLEALNAAGGRAGTRVPLFIDGLNEAEKPAQWRGLLDELVPALADYPFVVIVVTLREVLARHAVPDGAITLRLDWGRREVDDLVRSYFNHYLIDATDAWLPTGMFDNPLLLRMYCEAANHDRREPVGVEALPTSLIGVFELYLQGVVDRLAHDAVRVSIPPDQIRRRLAEVAHEMWKRGVRGLPFDDARRIIDAGETNWEESLYRRLEDEGIIFREETPGSTNTQTEFLFDRFAGYLIADALLAQMSPAEVGERLAETPLWETLLGSEAHPLGEDVAFSLVGLVPRRFTNRHVWPHAPAQHQSWVLSQELTTESQYLDDDTVNELALLLATPIPGDAEPRQRAGAHPFDRLWELRRSPTHRLNAAFLDRALRLLRLPDRDRKWTEWVRRNASDLILKDLGRAIEQWTATVERSDSDDLDALATAWLLTSTNRRVRDFATKALQRYGRPEPERLFELATKMLDVDDPYVVERVVGAACGASTARQLPDPGGQFEEAFGRWLTELRDRFLDGGTTPTSHELLRSYIRVTYQLAGKLHPSCVPDGVNPAAVTFAAVPRPPSMTATDPNAAECGRTIGMDFENYTIGSVIEGRENYDFDHPDFQRARSEVMGRVWALGWRAALFGTVDEAIARSDRRHSATRAPVERYGKKYGWIAYYEWIGRQADDGLIRDRWIAAGRNVAADIDPTFPIEPPAAPVQLPGWIPTSTTSDEESWLRDGTVNIPVALWEPGELYGSTDQWLLVEGYLAHKSRGRTVFGFFRTLLFEPDELDSAVGTIKGVEYPGNDFLPGLPEVWGAFAGEAPWSPNFEVRYGSDTQSNEYDEYPPRALRGDWREEGVKIGQVAVSFGADHSDSPAGLKGSYDVPSYEFAAHFGLRQLPGTLDLVGLDGVRASAAFRVDEPWRGHLLYIRRDLVMEFTGTR</sequence>
<accession>A0A545ANC9</accession>
<keyword evidence="1" id="KW-0067">ATP-binding</keyword>
<comment type="caution">
    <text evidence="1">The sequence shown here is derived from an EMBL/GenBank/DDBJ whole genome shotgun (WGS) entry which is preliminary data.</text>
</comment>
<protein>
    <submittedName>
        <fullName evidence="1">ATP-binding protein</fullName>
    </submittedName>
</protein>
<dbReference type="SUPFAM" id="SSF52540">
    <property type="entry name" value="P-loop containing nucleoside triphosphate hydrolases"/>
    <property type="match status" value="1"/>
</dbReference>
<dbReference type="InParanoid" id="A0A545ANC9"/>
<keyword evidence="1" id="KW-0547">Nucleotide-binding</keyword>
<keyword evidence="2" id="KW-1185">Reference proteome</keyword>
<gene>
    <name evidence="1" type="ORF">FL583_22155</name>
</gene>
<reference evidence="1 2" key="1">
    <citation type="submission" date="2019-07" db="EMBL/GenBank/DDBJ databases">
        <title>Cryptosporangium phraense sp. nov., isolated from plant litter.</title>
        <authorList>
            <person name="Suriyachadkun C."/>
        </authorList>
    </citation>
    <scope>NUCLEOTIDE SEQUENCE [LARGE SCALE GENOMIC DNA]</scope>
    <source>
        <strain evidence="1 2">A-T 5661</strain>
    </source>
</reference>
<evidence type="ECO:0000313" key="1">
    <source>
        <dbReference type="EMBL" id="TQS42770.1"/>
    </source>
</evidence>
<dbReference type="RefSeq" id="WP_142706639.1">
    <property type="nucleotide sequence ID" value="NZ_VIRS01000016.1"/>
</dbReference>
<dbReference type="Proteomes" id="UP000317982">
    <property type="component" value="Unassembled WGS sequence"/>
</dbReference>
<name>A0A545ANC9_9ACTN</name>
<proteinExistence type="predicted"/>
<organism evidence="1 2">
    <name type="scientific">Cryptosporangium phraense</name>
    <dbReference type="NCBI Taxonomy" id="2593070"/>
    <lineage>
        <taxon>Bacteria</taxon>
        <taxon>Bacillati</taxon>
        <taxon>Actinomycetota</taxon>
        <taxon>Actinomycetes</taxon>
        <taxon>Cryptosporangiales</taxon>
        <taxon>Cryptosporangiaceae</taxon>
        <taxon>Cryptosporangium</taxon>
    </lineage>
</organism>
<evidence type="ECO:0000313" key="2">
    <source>
        <dbReference type="Proteomes" id="UP000317982"/>
    </source>
</evidence>
<dbReference type="InterPro" id="IPR027417">
    <property type="entry name" value="P-loop_NTPase"/>
</dbReference>
<dbReference type="GO" id="GO:0005524">
    <property type="term" value="F:ATP binding"/>
    <property type="evidence" value="ECO:0007669"/>
    <property type="project" value="UniProtKB-KW"/>
</dbReference>